<feature type="region of interest" description="Disordered" evidence="1">
    <location>
        <begin position="1"/>
        <end position="23"/>
    </location>
</feature>
<gene>
    <name evidence="2" type="ORF">ACIGXA_29815</name>
</gene>
<accession>A0ABW8CF50</accession>
<evidence type="ECO:0008006" key="4">
    <source>
        <dbReference type="Google" id="ProtNLM"/>
    </source>
</evidence>
<reference evidence="2 3" key="1">
    <citation type="submission" date="2024-10" db="EMBL/GenBank/DDBJ databases">
        <title>The Natural Products Discovery Center: Release of the First 8490 Sequenced Strains for Exploring Actinobacteria Biosynthetic Diversity.</title>
        <authorList>
            <person name="Kalkreuter E."/>
            <person name="Kautsar S.A."/>
            <person name="Yang D."/>
            <person name="Bader C.D."/>
            <person name="Teijaro C.N."/>
            <person name="Fluegel L."/>
            <person name="Davis C.M."/>
            <person name="Simpson J.R."/>
            <person name="Lauterbach L."/>
            <person name="Steele A.D."/>
            <person name="Gui C."/>
            <person name="Meng S."/>
            <person name="Li G."/>
            <person name="Viehrig K."/>
            <person name="Ye F."/>
            <person name="Su P."/>
            <person name="Kiefer A.F."/>
            <person name="Nichols A."/>
            <person name="Cepeda A.J."/>
            <person name="Yan W."/>
            <person name="Fan B."/>
            <person name="Jiang Y."/>
            <person name="Adhikari A."/>
            <person name="Zheng C.-J."/>
            <person name="Schuster L."/>
            <person name="Cowan T.M."/>
            <person name="Smanski M.J."/>
            <person name="Chevrette M.G."/>
            <person name="De Carvalho L.P.S."/>
            <person name="Shen B."/>
        </authorList>
    </citation>
    <scope>NUCLEOTIDE SEQUENCE [LARGE SCALE GENOMIC DNA]</scope>
    <source>
        <strain evidence="2 3">NPDC053399</strain>
    </source>
</reference>
<evidence type="ECO:0000313" key="3">
    <source>
        <dbReference type="Proteomes" id="UP001614394"/>
    </source>
</evidence>
<comment type="caution">
    <text evidence="2">The sequence shown here is derived from an EMBL/GenBank/DDBJ whole genome shotgun (WGS) entry which is preliminary data.</text>
</comment>
<dbReference type="Proteomes" id="UP001614394">
    <property type="component" value="Unassembled WGS sequence"/>
</dbReference>
<name>A0ABW8CF50_9ACTN</name>
<dbReference type="RefSeq" id="WP_399655328.1">
    <property type="nucleotide sequence ID" value="NZ_JBITYG010000010.1"/>
</dbReference>
<organism evidence="2 3">
    <name type="scientific">Streptomyces fildesensis</name>
    <dbReference type="NCBI Taxonomy" id="375757"/>
    <lineage>
        <taxon>Bacteria</taxon>
        <taxon>Bacillati</taxon>
        <taxon>Actinomycetota</taxon>
        <taxon>Actinomycetes</taxon>
        <taxon>Kitasatosporales</taxon>
        <taxon>Streptomycetaceae</taxon>
        <taxon>Streptomyces</taxon>
    </lineage>
</organism>
<evidence type="ECO:0000313" key="2">
    <source>
        <dbReference type="EMBL" id="MFI9104718.1"/>
    </source>
</evidence>
<dbReference type="EMBL" id="JBITYG010000010">
    <property type="protein sequence ID" value="MFI9104718.1"/>
    <property type="molecule type" value="Genomic_DNA"/>
</dbReference>
<keyword evidence="3" id="KW-1185">Reference proteome</keyword>
<proteinExistence type="predicted"/>
<protein>
    <recommendedName>
        <fullName evidence="4">Transcriptional regulator, AbiEi antitoxin, Type IV TA system</fullName>
    </recommendedName>
</protein>
<evidence type="ECO:0000256" key="1">
    <source>
        <dbReference type="SAM" id="MobiDB-lite"/>
    </source>
</evidence>
<sequence>MTTNRVSPRTRPRTARSSSRDGHTLAHLRQDGVATVRQLRALGVGSGVLAHRCRPGGPWQRLLPRTYLFHNGPPTARQRTRAALLYAGEGAMLTGPEALQLFGLRYVPPLPGTHVLVPYNRYTGSRDFVTVLRSRHVPRPRNVAGFPTAPLPRALVDTTRLGADLQQVRAACAEAVQRGRCSVEALTEEILGTSARGIAPIRAVIQELLAGVRSVSEAQAREVLRTGGLPEPLWNATLLLADGTFLATPDGYWPDTGVVLEIDSREYHLSPADWHRTMNRRNHLASHGLHPLAFTPAQLRHTPNTVIRHIAQALTTYGGCAPGHIRAVPIGWGRASSAARASSVPRAGPA</sequence>